<keyword evidence="1" id="KW-0812">Transmembrane</keyword>
<evidence type="ECO:0000313" key="2">
    <source>
        <dbReference type="EMBL" id="GAH18924.1"/>
    </source>
</evidence>
<accession>X1EP80</accession>
<evidence type="ECO:0000256" key="1">
    <source>
        <dbReference type="SAM" id="Phobius"/>
    </source>
</evidence>
<gene>
    <name evidence="2" type="ORF">S03H2_06527</name>
</gene>
<sequence length="33" mass="3677">MRVKSDNLVKHAGIMLMATALASIGQMLFHIFM</sequence>
<protein>
    <submittedName>
        <fullName evidence="2">Uncharacterized protein</fullName>
    </submittedName>
</protein>
<proteinExistence type="predicted"/>
<organism evidence="2">
    <name type="scientific">marine sediment metagenome</name>
    <dbReference type="NCBI Taxonomy" id="412755"/>
    <lineage>
        <taxon>unclassified sequences</taxon>
        <taxon>metagenomes</taxon>
        <taxon>ecological metagenomes</taxon>
    </lineage>
</organism>
<comment type="caution">
    <text evidence="2">The sequence shown here is derived from an EMBL/GenBank/DDBJ whole genome shotgun (WGS) entry which is preliminary data.</text>
</comment>
<feature type="non-terminal residue" evidence="2">
    <location>
        <position position="33"/>
    </location>
</feature>
<dbReference type="EMBL" id="BARU01002876">
    <property type="protein sequence ID" value="GAH18924.1"/>
    <property type="molecule type" value="Genomic_DNA"/>
</dbReference>
<keyword evidence="1" id="KW-0472">Membrane</keyword>
<feature type="transmembrane region" description="Helical" evidence="1">
    <location>
        <begin position="12"/>
        <end position="32"/>
    </location>
</feature>
<dbReference type="AlphaFoldDB" id="X1EP80"/>
<name>X1EP80_9ZZZZ</name>
<reference evidence="2" key="1">
    <citation type="journal article" date="2014" name="Front. Microbiol.">
        <title>High frequency of phylogenetically diverse reductive dehalogenase-homologous genes in deep subseafloor sedimentary metagenomes.</title>
        <authorList>
            <person name="Kawai M."/>
            <person name="Futagami T."/>
            <person name="Toyoda A."/>
            <person name="Takaki Y."/>
            <person name="Nishi S."/>
            <person name="Hori S."/>
            <person name="Arai W."/>
            <person name="Tsubouchi T."/>
            <person name="Morono Y."/>
            <person name="Uchiyama I."/>
            <person name="Ito T."/>
            <person name="Fujiyama A."/>
            <person name="Inagaki F."/>
            <person name="Takami H."/>
        </authorList>
    </citation>
    <scope>NUCLEOTIDE SEQUENCE</scope>
    <source>
        <strain evidence="2">Expedition CK06-06</strain>
    </source>
</reference>
<keyword evidence="1" id="KW-1133">Transmembrane helix</keyword>